<evidence type="ECO:0000313" key="2">
    <source>
        <dbReference type="Proteomes" id="UP001148838"/>
    </source>
</evidence>
<dbReference type="Proteomes" id="UP001148838">
    <property type="component" value="Unassembled WGS sequence"/>
</dbReference>
<organism evidence="1 2">
    <name type="scientific">Periplaneta americana</name>
    <name type="common">American cockroach</name>
    <name type="synonym">Blatta americana</name>
    <dbReference type="NCBI Taxonomy" id="6978"/>
    <lineage>
        <taxon>Eukaryota</taxon>
        <taxon>Metazoa</taxon>
        <taxon>Ecdysozoa</taxon>
        <taxon>Arthropoda</taxon>
        <taxon>Hexapoda</taxon>
        <taxon>Insecta</taxon>
        <taxon>Pterygota</taxon>
        <taxon>Neoptera</taxon>
        <taxon>Polyneoptera</taxon>
        <taxon>Dictyoptera</taxon>
        <taxon>Blattodea</taxon>
        <taxon>Blattoidea</taxon>
        <taxon>Blattidae</taxon>
        <taxon>Blattinae</taxon>
        <taxon>Periplaneta</taxon>
    </lineage>
</organism>
<protein>
    <recommendedName>
        <fullName evidence="3">PiggyBac transposable element-derived protein 4 C-terminal zinc-ribbon domain-containing protein</fullName>
    </recommendedName>
</protein>
<accession>A0ABQ8S973</accession>
<keyword evidence="2" id="KW-1185">Reference proteome</keyword>
<dbReference type="EMBL" id="JAJSOF020000031">
    <property type="protein sequence ID" value="KAJ4430618.1"/>
    <property type="molecule type" value="Genomic_DNA"/>
</dbReference>
<gene>
    <name evidence="1" type="ORF">ANN_19207</name>
</gene>
<comment type="caution">
    <text evidence="1">The sequence shown here is derived from an EMBL/GenBank/DDBJ whole genome shotgun (WGS) entry which is preliminary data.</text>
</comment>
<evidence type="ECO:0008006" key="3">
    <source>
        <dbReference type="Google" id="ProtNLM"/>
    </source>
</evidence>
<reference evidence="1 2" key="1">
    <citation type="journal article" date="2022" name="Allergy">
        <title>Genome assembly and annotation of Periplaneta americana reveal a comprehensive cockroach allergen profile.</title>
        <authorList>
            <person name="Wang L."/>
            <person name="Xiong Q."/>
            <person name="Saelim N."/>
            <person name="Wang L."/>
            <person name="Nong W."/>
            <person name="Wan A.T."/>
            <person name="Shi M."/>
            <person name="Liu X."/>
            <person name="Cao Q."/>
            <person name="Hui J.H.L."/>
            <person name="Sookrung N."/>
            <person name="Leung T.F."/>
            <person name="Tungtrongchitr A."/>
            <person name="Tsui S.K.W."/>
        </authorList>
    </citation>
    <scope>NUCLEOTIDE SEQUENCE [LARGE SCALE GENOMIC DNA]</scope>
    <source>
        <strain evidence="1">PWHHKU_190912</strain>
    </source>
</reference>
<sequence>MLESRLPRTLRVTTKKIVGEKDKPERREEPPTKRRCCYVCPSSVDNKHSTFCSECNSTVCKKHCTVKIIYNPCSEEIHSTDIDE</sequence>
<evidence type="ECO:0000313" key="1">
    <source>
        <dbReference type="EMBL" id="KAJ4430618.1"/>
    </source>
</evidence>
<name>A0ABQ8S973_PERAM</name>
<proteinExistence type="predicted"/>